<keyword evidence="2" id="KW-1185">Reference proteome</keyword>
<evidence type="ECO:0000313" key="2">
    <source>
        <dbReference type="Proteomes" id="UP001165960"/>
    </source>
</evidence>
<comment type="caution">
    <text evidence="1">The sequence shown here is derived from an EMBL/GenBank/DDBJ whole genome shotgun (WGS) entry which is preliminary data.</text>
</comment>
<protein>
    <submittedName>
        <fullName evidence="1">Uncharacterized protein</fullName>
    </submittedName>
</protein>
<proteinExistence type="predicted"/>
<sequence>MLLELTEVTPEPAYAHEHKSKPDTQPKPKDKQRKVNIPMDILDAKVREILAQVSLEEDLPHNTPNVERYMGLFSLPKENKVEVKTVEDIPKNHKSAKDPLSSLICSVPEDNPPMETKEDWIRQDTPAKVEEVKILQDLIADNEKPICLPKNGSSMHKLVEVINTAKKLLKETKIKMTWAQLCKYCPQFQSALKQAVSDTFTRKKLEQLLINVSPSRTLGTVDGVPITIILDDRLYTNIVTKRFLYHLGITNIAPSTAQYILADGRQEPCISTVQGALSAN</sequence>
<dbReference type="Proteomes" id="UP001165960">
    <property type="component" value="Unassembled WGS sequence"/>
</dbReference>
<reference evidence="1" key="1">
    <citation type="submission" date="2022-04" db="EMBL/GenBank/DDBJ databases">
        <title>Genome of the entomopathogenic fungus Entomophthora muscae.</title>
        <authorList>
            <person name="Elya C."/>
            <person name="Lovett B.R."/>
            <person name="Lee E."/>
            <person name="Macias A.M."/>
            <person name="Hajek A.E."/>
            <person name="De Bivort B.L."/>
            <person name="Kasson M.T."/>
            <person name="De Fine Licht H.H."/>
            <person name="Stajich J.E."/>
        </authorList>
    </citation>
    <scope>NUCLEOTIDE SEQUENCE</scope>
    <source>
        <strain evidence="1">Berkeley</strain>
    </source>
</reference>
<evidence type="ECO:0000313" key="1">
    <source>
        <dbReference type="EMBL" id="KAJ9051361.1"/>
    </source>
</evidence>
<dbReference type="EMBL" id="QTSX02007114">
    <property type="protein sequence ID" value="KAJ9051361.1"/>
    <property type="molecule type" value="Genomic_DNA"/>
</dbReference>
<accession>A0ACC2RMP0</accession>
<gene>
    <name evidence="1" type="ORF">DSO57_1005364</name>
</gene>
<name>A0ACC2RMP0_9FUNG</name>
<organism evidence="1 2">
    <name type="scientific">Entomophthora muscae</name>
    <dbReference type="NCBI Taxonomy" id="34485"/>
    <lineage>
        <taxon>Eukaryota</taxon>
        <taxon>Fungi</taxon>
        <taxon>Fungi incertae sedis</taxon>
        <taxon>Zoopagomycota</taxon>
        <taxon>Entomophthoromycotina</taxon>
        <taxon>Entomophthoromycetes</taxon>
        <taxon>Entomophthorales</taxon>
        <taxon>Entomophthoraceae</taxon>
        <taxon>Entomophthora</taxon>
    </lineage>
</organism>